<dbReference type="PANTHER" id="PTHR30336:SF20">
    <property type="entry name" value="DUF218 DOMAIN-CONTAINING PROTEIN"/>
    <property type="match status" value="1"/>
</dbReference>
<dbReference type="Pfam" id="PF02698">
    <property type="entry name" value="DUF218"/>
    <property type="match status" value="1"/>
</dbReference>
<reference evidence="3" key="1">
    <citation type="journal article" date="2019" name="Int. J. Syst. Evol. Microbiol.">
        <title>The Global Catalogue of Microorganisms (GCM) 10K type strain sequencing project: providing services to taxonomists for standard genome sequencing and annotation.</title>
        <authorList>
            <consortium name="The Broad Institute Genomics Platform"/>
            <consortium name="The Broad Institute Genome Sequencing Center for Infectious Disease"/>
            <person name="Wu L."/>
            <person name="Ma J."/>
        </authorList>
    </citation>
    <scope>NUCLEOTIDE SEQUENCE [LARGE SCALE GENOMIC DNA]</scope>
    <source>
        <strain evidence="3">CCM 8931</strain>
    </source>
</reference>
<name>A0ABW4C2U8_9LACO</name>
<evidence type="ECO:0000313" key="3">
    <source>
        <dbReference type="Proteomes" id="UP001597188"/>
    </source>
</evidence>
<evidence type="ECO:0000259" key="1">
    <source>
        <dbReference type="Pfam" id="PF02698"/>
    </source>
</evidence>
<protein>
    <submittedName>
        <fullName evidence="2">YdcF family protein</fullName>
    </submittedName>
</protein>
<dbReference type="PANTHER" id="PTHR30336">
    <property type="entry name" value="INNER MEMBRANE PROTEIN, PROBABLE PERMEASE"/>
    <property type="match status" value="1"/>
</dbReference>
<accession>A0ABW4C2U8</accession>
<organism evidence="2 3">
    <name type="scientific">Lactiplantibacillus songbeiensis</name>
    <dbReference type="NCBI Taxonomy" id="2559920"/>
    <lineage>
        <taxon>Bacteria</taxon>
        <taxon>Bacillati</taxon>
        <taxon>Bacillota</taxon>
        <taxon>Bacilli</taxon>
        <taxon>Lactobacillales</taxon>
        <taxon>Lactobacillaceae</taxon>
        <taxon>Lactiplantibacillus</taxon>
    </lineage>
</organism>
<dbReference type="Gene3D" id="3.40.50.620">
    <property type="entry name" value="HUPs"/>
    <property type="match status" value="1"/>
</dbReference>
<feature type="domain" description="DUF218" evidence="1">
    <location>
        <begin position="29"/>
        <end position="157"/>
    </location>
</feature>
<dbReference type="InterPro" id="IPR014729">
    <property type="entry name" value="Rossmann-like_a/b/a_fold"/>
</dbReference>
<keyword evidence="3" id="KW-1185">Reference proteome</keyword>
<dbReference type="RefSeq" id="WP_137636167.1">
    <property type="nucleotide sequence ID" value="NZ_BJDL01000034.1"/>
</dbReference>
<sequence>MTNLTALNQCLAWLTAPADSLTTVDGLILCGNSLPLTAQLAAQLAARLADEHQLKTVIIAGGIGHATKYLRQNMDVTNELSEAELMTGLMRTAGYQGTILQDRQSTNTGANARNAMALAPIDWQHVLLVQDPLLARRTQLTFEQVWGPTTQFSRYLPPKFQLSQLDPLIFGMNTAYDHAWEPAYFTELLLGELQRLWDTPQGYGPAGAGYIRHIDIPGAVITAYQGLLQASLKRER</sequence>
<dbReference type="EMBL" id="JBHTOJ010000015">
    <property type="protein sequence ID" value="MFD1420615.1"/>
    <property type="molecule type" value="Genomic_DNA"/>
</dbReference>
<dbReference type="InterPro" id="IPR003848">
    <property type="entry name" value="DUF218"/>
</dbReference>
<dbReference type="Gene3D" id="1.10.3620.10">
    <property type="entry name" value="YdcF like domain"/>
    <property type="match status" value="1"/>
</dbReference>
<dbReference type="CDD" id="cd06259">
    <property type="entry name" value="YdcF-like"/>
    <property type="match status" value="1"/>
</dbReference>
<proteinExistence type="predicted"/>
<dbReference type="InterPro" id="IPR051599">
    <property type="entry name" value="Cell_Envelope_Assoc"/>
</dbReference>
<evidence type="ECO:0000313" key="2">
    <source>
        <dbReference type="EMBL" id="MFD1420615.1"/>
    </source>
</evidence>
<dbReference type="Proteomes" id="UP001597188">
    <property type="component" value="Unassembled WGS sequence"/>
</dbReference>
<gene>
    <name evidence="2" type="ORF">ACFQ5L_06580</name>
</gene>
<comment type="caution">
    <text evidence="2">The sequence shown here is derived from an EMBL/GenBank/DDBJ whole genome shotgun (WGS) entry which is preliminary data.</text>
</comment>